<keyword evidence="3" id="KW-0378">Hydrolase</keyword>
<dbReference type="Proteomes" id="UP000471242">
    <property type="component" value="Unassembled WGS sequence"/>
</dbReference>
<dbReference type="Gene3D" id="3.40.50.1000">
    <property type="entry name" value="HAD superfamily/HAD-like"/>
    <property type="match status" value="1"/>
</dbReference>
<reference evidence="1" key="4">
    <citation type="submission" date="2023-08" db="EMBL/GenBank/DDBJ databases">
        <title>Vibrio cholerae Outbreaks in Tanzania Exemplify Founder Flush: Simultaneous Increases in Population Size and Genetic Diversity.</title>
        <authorList>
            <person name="Debes A.K."/>
            <person name="Mohammed A."/>
            <person name="Maseke I."/>
            <person name="Almeida M."/>
            <person name="Li S."/>
            <person name="Matimba H."/>
            <person name="Joachim A."/>
            <person name="Mizinduko M."/>
            <person name="Nyanga S."/>
            <person name="Kelly M."/>
            <person name="Kachwamba Y."/>
            <person name="Schaffer A.M."/>
            <person name="Nyanga A.S."/>
            <person name="Mghamba J."/>
            <person name="Mosha F.S."/>
            <person name="Sack D.A."/>
            <person name="Stine O.C."/>
        </authorList>
    </citation>
    <scope>NUCLEOTIDE SEQUENCE</scope>
    <source>
        <strain evidence="1">TDS0091212</strain>
    </source>
</reference>
<dbReference type="GO" id="GO:0016791">
    <property type="term" value="F:phosphatase activity"/>
    <property type="evidence" value="ECO:0007669"/>
    <property type="project" value="UniProtKB-ARBA"/>
</dbReference>
<dbReference type="SFLD" id="SFLDS00003">
    <property type="entry name" value="Haloacid_Dehalogenase"/>
    <property type="match status" value="1"/>
</dbReference>
<dbReference type="InterPro" id="IPR006379">
    <property type="entry name" value="HAD-SF_hydro_IIB"/>
</dbReference>
<dbReference type="OMA" id="SLNDMAM"/>
<gene>
    <name evidence="2" type="ORF">D6U24_17800</name>
    <name evidence="3" type="ORF">EYB64_15465</name>
    <name evidence="1" type="ORF">KIN13_00405</name>
</gene>
<protein>
    <submittedName>
        <fullName evidence="3">Cof-type HAD-IIB family hydrolase</fullName>
    </submittedName>
</protein>
<evidence type="ECO:0000313" key="4">
    <source>
        <dbReference type="Proteomes" id="UP000294145"/>
    </source>
</evidence>
<dbReference type="PANTHER" id="PTHR10000:SF58">
    <property type="entry name" value="PYRIDOXAL PHOSPHATE PHOSPHATASE YBHA"/>
    <property type="match status" value="1"/>
</dbReference>
<dbReference type="SUPFAM" id="SSF56784">
    <property type="entry name" value="HAD-like"/>
    <property type="match status" value="1"/>
</dbReference>
<sequence>MYKVLALDLDGTVLSDDHTIHPQVKDAIRAAQQHCHVLIVTGRHHTAARPYYDELGLTTPIICCNGTYVYDYASETVLEHNAIDKQDALTFIDLAQEFQLKLVMYIKDAMTYSQRSPIAYMQALEKWAQAASLTHPPQIYAIDSFHQTARDSEFVWKFVVEGLPSSVERLLEHPWVNAHFNGERSWSNRIDFAAKGNSKGLRLAQYVAQLGYAANHVMAIGDNHNDISMLRYAGHGVAMANADDTVKSYARSLCSTDNNHAGLAQLIREHIQG</sequence>
<reference evidence="1" key="3">
    <citation type="submission" date="2021-05" db="EMBL/GenBank/DDBJ databases">
        <authorList>
            <person name="Stine C."/>
        </authorList>
    </citation>
    <scope>NUCLEOTIDE SEQUENCE</scope>
    <source>
        <strain evidence="1">TDS0091212</strain>
    </source>
</reference>
<dbReference type="EMBL" id="JAHBND010000050">
    <property type="protein sequence ID" value="MBS7671906.1"/>
    <property type="molecule type" value="Genomic_DNA"/>
</dbReference>
<dbReference type="Gene3D" id="3.30.1240.10">
    <property type="match status" value="1"/>
</dbReference>
<dbReference type="InterPro" id="IPR000150">
    <property type="entry name" value="Cof"/>
</dbReference>
<dbReference type="CDD" id="cd07516">
    <property type="entry name" value="HAD_Pase"/>
    <property type="match status" value="1"/>
</dbReference>
<proteinExistence type="predicted"/>
<dbReference type="PROSITE" id="PS01229">
    <property type="entry name" value="COF_2"/>
    <property type="match status" value="1"/>
</dbReference>
<evidence type="ECO:0000313" key="2">
    <source>
        <dbReference type="EMBL" id="MVD25204.1"/>
    </source>
</evidence>
<comment type="caution">
    <text evidence="3">The sequence shown here is derived from an EMBL/GenBank/DDBJ whole genome shotgun (WGS) entry which is preliminary data.</text>
</comment>
<dbReference type="AlphaFoldDB" id="A0A085SKA5"/>
<dbReference type="Pfam" id="PF08282">
    <property type="entry name" value="Hydrolase_3"/>
    <property type="match status" value="1"/>
</dbReference>
<evidence type="ECO:0000313" key="1">
    <source>
        <dbReference type="EMBL" id="MBS7671906.1"/>
    </source>
</evidence>
<dbReference type="EMBL" id="QZRB01000029">
    <property type="protein sequence ID" value="MVD25204.1"/>
    <property type="molecule type" value="Genomic_DNA"/>
</dbReference>
<dbReference type="InterPro" id="IPR036412">
    <property type="entry name" value="HAD-like_sf"/>
</dbReference>
<dbReference type="GO" id="GO:0000287">
    <property type="term" value="F:magnesium ion binding"/>
    <property type="evidence" value="ECO:0007669"/>
    <property type="project" value="UniProtKB-ARBA"/>
</dbReference>
<dbReference type="Proteomes" id="UP000294145">
    <property type="component" value="Unassembled WGS sequence"/>
</dbReference>
<dbReference type="InterPro" id="IPR023214">
    <property type="entry name" value="HAD_sf"/>
</dbReference>
<dbReference type="GO" id="GO:0005829">
    <property type="term" value="C:cytosol"/>
    <property type="evidence" value="ECO:0007669"/>
    <property type="project" value="TreeGrafter"/>
</dbReference>
<dbReference type="EMBL" id="SISP01000029">
    <property type="protein sequence ID" value="TBM40076.1"/>
    <property type="molecule type" value="Genomic_DNA"/>
</dbReference>
<evidence type="ECO:0000313" key="5">
    <source>
        <dbReference type="Proteomes" id="UP000471242"/>
    </source>
</evidence>
<dbReference type="PROSITE" id="PS01228">
    <property type="entry name" value="COF_1"/>
    <property type="match status" value="1"/>
</dbReference>
<accession>A0A085SKA5</accession>
<dbReference type="NCBIfam" id="TIGR01484">
    <property type="entry name" value="HAD-SF-IIB"/>
    <property type="match status" value="1"/>
</dbReference>
<dbReference type="NCBIfam" id="TIGR00099">
    <property type="entry name" value="Cof-subfamily"/>
    <property type="match status" value="1"/>
</dbReference>
<dbReference type="Proteomes" id="UP001196338">
    <property type="component" value="Unassembled WGS sequence"/>
</dbReference>
<name>A0A085SKA5_VIBCL</name>
<dbReference type="KEGG" id="vcq:EN18_04875"/>
<dbReference type="PANTHER" id="PTHR10000">
    <property type="entry name" value="PHOSPHOSERINE PHOSPHATASE"/>
    <property type="match status" value="1"/>
</dbReference>
<evidence type="ECO:0000313" key="3">
    <source>
        <dbReference type="EMBL" id="TBM40076.1"/>
    </source>
</evidence>
<dbReference type="SFLD" id="SFLDG01140">
    <property type="entry name" value="C2.B:_Phosphomannomutase_and_P"/>
    <property type="match status" value="1"/>
</dbReference>
<dbReference type="GeneID" id="94016175"/>
<dbReference type="SMR" id="A0A085SKA5"/>
<reference evidence="3 4" key="2">
    <citation type="submission" date="2019-02" db="EMBL/GenBank/DDBJ databases">
        <title>Genomic plasticity associated with the antimicrobial resistance in Vibrio cholerae.</title>
        <authorList>
            <person name="Verma J."/>
            <person name="Bag S."/>
            <person name="Saha B."/>
            <person name="Kumar P."/>
            <person name="Ghosh T.S."/>
            <person name="Dayal M."/>
            <person name="Senapati T."/>
            <person name="Mehra S."/>
            <person name="Dey P."/>
            <person name="Desigamani A."/>
            <person name="Kumar D."/>
            <person name="Rana P."/>
            <person name="Kumar B."/>
            <person name="Maiti T.K."/>
            <person name="Sharma N.C."/>
            <person name="Bhadra R.K."/>
            <person name="Mutreja A."/>
            <person name="Nair G.B."/>
            <person name="Ramamurthy T."/>
            <person name="Das B."/>
        </authorList>
    </citation>
    <scope>NUCLEOTIDE SEQUENCE [LARGE SCALE GENOMIC DNA]</scope>
    <source>
        <strain evidence="3 4">IDH06781</strain>
    </source>
</reference>
<dbReference type="RefSeq" id="WP_000278836.1">
    <property type="nucleotide sequence ID" value="NZ_AP018677.1"/>
</dbReference>
<organism evidence="3 4">
    <name type="scientific">Vibrio cholerae</name>
    <dbReference type="NCBI Taxonomy" id="666"/>
    <lineage>
        <taxon>Bacteria</taxon>
        <taxon>Pseudomonadati</taxon>
        <taxon>Pseudomonadota</taxon>
        <taxon>Gammaproteobacteria</taxon>
        <taxon>Vibrionales</taxon>
        <taxon>Vibrionaceae</taxon>
        <taxon>Vibrio</taxon>
    </lineage>
</organism>
<reference evidence="2 5" key="1">
    <citation type="submission" date="2018-09" db="EMBL/GenBank/DDBJ databases">
        <title>Genomic epidemiology reveals two lineages of Vibrio cholerae that can cause global cholera epidemics despite absence of cholera toxin gene.</title>
        <authorList>
            <person name="Wang H."/>
            <person name="Zen W."/>
            <person name="Yu H."/>
            <person name="Zhang W."/>
            <person name="Pan J."/>
            <person name="Yang C."/>
            <person name="Cui Y."/>
        </authorList>
    </citation>
    <scope>NUCLEOTIDE SEQUENCE [LARGE SCALE GENOMIC DNA]</scope>
    <source>
        <strain evidence="2 5">00-1_S85</strain>
    </source>
</reference>